<evidence type="ECO:0000313" key="2">
    <source>
        <dbReference type="EMBL" id="VAW46009.1"/>
    </source>
</evidence>
<dbReference type="AlphaFoldDB" id="A0A3B0W9L4"/>
<dbReference type="EMBL" id="UOFB01000112">
    <property type="protein sequence ID" value="VAW46009.1"/>
    <property type="molecule type" value="Genomic_DNA"/>
</dbReference>
<comment type="similarity">
    <text evidence="1">Belongs to the phD/YefM antitoxin family.</text>
</comment>
<sequence length="93" mass="10639">MRRMIIEQDIRPMSEFRSGVASFIKQVHETRRPLVITQHGKGVGVLLDVREFEAMQEKIELLEDIQTSISQLEAGNGLSHKDARQEVLQRLGL</sequence>
<name>A0A3B0W9L4_9ZZZZ</name>
<gene>
    <name evidence="2" type="ORF">MNBD_GAMMA04-795</name>
</gene>
<dbReference type="InterPro" id="IPR036165">
    <property type="entry name" value="YefM-like_sf"/>
</dbReference>
<evidence type="ECO:0000256" key="1">
    <source>
        <dbReference type="ARBA" id="ARBA00009981"/>
    </source>
</evidence>
<accession>A0A3B0W9L4</accession>
<reference evidence="2" key="1">
    <citation type="submission" date="2018-06" db="EMBL/GenBank/DDBJ databases">
        <authorList>
            <person name="Zhirakovskaya E."/>
        </authorList>
    </citation>
    <scope>NUCLEOTIDE SEQUENCE</scope>
</reference>
<dbReference type="Gene3D" id="3.40.1620.10">
    <property type="entry name" value="YefM-like domain"/>
    <property type="match status" value="1"/>
</dbReference>
<dbReference type="InterPro" id="IPR051405">
    <property type="entry name" value="phD/YefM_antitoxin"/>
</dbReference>
<protein>
    <submittedName>
        <fullName evidence="2">Prevent host death protein, Phd antitoxin</fullName>
    </submittedName>
</protein>
<dbReference type="NCBIfam" id="TIGR01552">
    <property type="entry name" value="phd_fam"/>
    <property type="match status" value="1"/>
</dbReference>
<proteinExistence type="inferred from homology"/>
<dbReference type="PANTHER" id="PTHR33713">
    <property type="entry name" value="ANTITOXIN YAFN-RELATED"/>
    <property type="match status" value="1"/>
</dbReference>
<dbReference type="InterPro" id="IPR006442">
    <property type="entry name" value="Antitoxin_Phd/YefM"/>
</dbReference>
<dbReference type="SUPFAM" id="SSF143120">
    <property type="entry name" value="YefM-like"/>
    <property type="match status" value="1"/>
</dbReference>
<dbReference type="PANTHER" id="PTHR33713:SF11">
    <property type="entry name" value="PREVENT-HOST-DEATH FAMILY PROTEIN"/>
    <property type="match status" value="1"/>
</dbReference>
<dbReference type="Pfam" id="PF02604">
    <property type="entry name" value="PhdYeFM_antitox"/>
    <property type="match status" value="1"/>
</dbReference>
<organism evidence="2">
    <name type="scientific">hydrothermal vent metagenome</name>
    <dbReference type="NCBI Taxonomy" id="652676"/>
    <lineage>
        <taxon>unclassified sequences</taxon>
        <taxon>metagenomes</taxon>
        <taxon>ecological metagenomes</taxon>
    </lineage>
</organism>